<reference evidence="2 3" key="1">
    <citation type="submission" date="2016-10" db="EMBL/GenBank/DDBJ databases">
        <authorList>
            <person name="de Groot N.N."/>
        </authorList>
    </citation>
    <scope>NUCLEOTIDE SEQUENCE [LARGE SCALE GENOMIC DNA]</scope>
    <source>
        <strain evidence="2 3">DSM 2784</strain>
    </source>
</reference>
<dbReference type="OrthoDB" id="3199616at2"/>
<protein>
    <submittedName>
        <fullName evidence="2">Polysaccharide pyruvyl transferase CsaB</fullName>
    </submittedName>
</protein>
<dbReference type="NCBIfam" id="TIGR03609">
    <property type="entry name" value="S_layer_CsaB"/>
    <property type="match status" value="1"/>
</dbReference>
<dbReference type="PANTHER" id="PTHR36836:SF1">
    <property type="entry name" value="COLANIC ACID BIOSYNTHESIS PROTEIN WCAK"/>
    <property type="match status" value="1"/>
</dbReference>
<dbReference type="STRING" id="1120920.SAMN03080599_02445"/>
<accession>A0A1G5S307</accession>
<keyword evidence="3" id="KW-1185">Reference proteome</keyword>
<dbReference type="EMBL" id="FMWL01000014">
    <property type="protein sequence ID" value="SCZ80782.1"/>
    <property type="molecule type" value="Genomic_DNA"/>
</dbReference>
<dbReference type="Pfam" id="PF04230">
    <property type="entry name" value="PS_pyruv_trans"/>
    <property type="match status" value="1"/>
</dbReference>
<organism evidence="2 3">
    <name type="scientific">Acidaminobacter hydrogenoformans DSM 2784</name>
    <dbReference type="NCBI Taxonomy" id="1120920"/>
    <lineage>
        <taxon>Bacteria</taxon>
        <taxon>Bacillati</taxon>
        <taxon>Bacillota</taxon>
        <taxon>Clostridia</taxon>
        <taxon>Peptostreptococcales</taxon>
        <taxon>Acidaminobacteraceae</taxon>
        <taxon>Acidaminobacter</taxon>
    </lineage>
</organism>
<sequence>MSRHNLLISGYYGFGNIGDEAILDTMVKRIQSAVPEAELTVLSANPERTRSLYGIRAVERARPLKVLRAVWSCDTLISGGGSLIQDVTGRLSIHYYLMILMAASLLGKKVMVYSQGIGPIQKPVNRVLTKWVLNRADIITVREENSKKDLIQMGIRSEKLFVTADPVIDMACPGKALGENLLKAAGLNENSTQKRVAFALRSKDFREQGAYDALCEVVNALLRERCAVIFVPFHFSEDLEVIRRLKVDFGDKIYTLVERHAIQEILSVIHSMDLLVGVRLHALIFSAVAGTPLLALSYDPKIDYFMKAIGQSTFGPVNAFSPETLTQEILFRLEKTETDRAALISAVEDLKTRLDINERELVKLLGGK</sequence>
<dbReference type="InterPro" id="IPR019896">
    <property type="entry name" value="Polysacch_pyruvyl_Trfase_CsaB"/>
</dbReference>
<proteinExistence type="predicted"/>
<keyword evidence="2" id="KW-0808">Transferase</keyword>
<gene>
    <name evidence="2" type="ORF">SAMN03080599_02445</name>
</gene>
<dbReference type="RefSeq" id="WP_092591903.1">
    <property type="nucleotide sequence ID" value="NZ_FMWL01000014.1"/>
</dbReference>
<dbReference type="AlphaFoldDB" id="A0A1G5S307"/>
<dbReference type="InterPro" id="IPR007345">
    <property type="entry name" value="Polysacch_pyruvyl_Trfase"/>
</dbReference>
<feature type="domain" description="Polysaccharide pyruvyl transferase" evidence="1">
    <location>
        <begin position="16"/>
        <end position="300"/>
    </location>
</feature>
<evidence type="ECO:0000313" key="3">
    <source>
        <dbReference type="Proteomes" id="UP000199208"/>
    </source>
</evidence>
<name>A0A1G5S307_9FIRM</name>
<evidence type="ECO:0000259" key="1">
    <source>
        <dbReference type="Pfam" id="PF04230"/>
    </source>
</evidence>
<dbReference type="GO" id="GO:0016740">
    <property type="term" value="F:transferase activity"/>
    <property type="evidence" value="ECO:0007669"/>
    <property type="project" value="UniProtKB-KW"/>
</dbReference>
<evidence type="ECO:0000313" key="2">
    <source>
        <dbReference type="EMBL" id="SCZ80782.1"/>
    </source>
</evidence>
<dbReference type="PANTHER" id="PTHR36836">
    <property type="entry name" value="COLANIC ACID BIOSYNTHESIS PROTEIN WCAK"/>
    <property type="match status" value="1"/>
</dbReference>
<dbReference type="Proteomes" id="UP000199208">
    <property type="component" value="Unassembled WGS sequence"/>
</dbReference>
<dbReference type="SUPFAM" id="SSF53756">
    <property type="entry name" value="UDP-Glycosyltransferase/glycogen phosphorylase"/>
    <property type="match status" value="1"/>
</dbReference>